<feature type="binding site" evidence="17">
    <location>
        <begin position="497"/>
        <end position="504"/>
    </location>
    <ligand>
        <name>ATP</name>
        <dbReference type="ChEBI" id="CHEBI:30616"/>
    </ligand>
</feature>
<dbReference type="InterPro" id="IPR036390">
    <property type="entry name" value="WH_DNA-bd_sf"/>
</dbReference>
<keyword evidence="9" id="KW-0159">Chromosome partition</keyword>
<dbReference type="SUPFAM" id="SSF52540">
    <property type="entry name" value="P-loop containing nucleoside triphosphate hydrolases"/>
    <property type="match status" value="1"/>
</dbReference>
<dbReference type="Gene3D" id="3.30.980.40">
    <property type="match status" value="1"/>
</dbReference>
<evidence type="ECO:0000256" key="2">
    <source>
        <dbReference type="ARBA" id="ARBA00006474"/>
    </source>
</evidence>
<dbReference type="GO" id="GO:0003677">
    <property type="term" value="F:DNA binding"/>
    <property type="evidence" value="ECO:0007669"/>
    <property type="project" value="UniProtKB-KW"/>
</dbReference>
<evidence type="ECO:0000259" key="20">
    <source>
        <dbReference type="PROSITE" id="PS50901"/>
    </source>
</evidence>
<evidence type="ECO:0000256" key="7">
    <source>
        <dbReference type="ARBA" id="ARBA00022692"/>
    </source>
</evidence>
<dbReference type="RefSeq" id="WP_043190052.1">
    <property type="nucleotide sequence ID" value="NZ_CP009533.1"/>
</dbReference>
<dbReference type="SMART" id="SM00843">
    <property type="entry name" value="Ftsk_gamma"/>
    <property type="match status" value="1"/>
</dbReference>
<keyword evidence="4" id="KW-1003">Cell membrane</keyword>
<evidence type="ECO:0000256" key="14">
    <source>
        <dbReference type="ARBA" id="ARBA00023306"/>
    </source>
</evidence>
<evidence type="ECO:0000256" key="16">
    <source>
        <dbReference type="ARBA" id="ARBA00025923"/>
    </source>
</evidence>
<comment type="subcellular location">
    <subcellularLocation>
        <location evidence="1">Cell inner membrane</location>
        <topology evidence="1">Multi-pass membrane protein</topology>
    </subcellularLocation>
</comment>
<dbReference type="InterPro" id="IPR041027">
    <property type="entry name" value="FtsK_alpha"/>
</dbReference>
<gene>
    <name evidence="21" type="ORF">LT40_11500</name>
</gene>
<keyword evidence="6 21" id="KW-0132">Cell division</keyword>
<organism evidence="21 22">
    <name type="scientific">Pseudomonas rhizosphaerae</name>
    <dbReference type="NCBI Taxonomy" id="216142"/>
    <lineage>
        <taxon>Bacteria</taxon>
        <taxon>Pseudomonadati</taxon>
        <taxon>Pseudomonadota</taxon>
        <taxon>Gammaproteobacteria</taxon>
        <taxon>Pseudomonadales</taxon>
        <taxon>Pseudomonadaceae</taxon>
        <taxon>Pseudomonas</taxon>
    </lineage>
</organism>
<feature type="compositionally biased region" description="Pro residues" evidence="18">
    <location>
        <begin position="267"/>
        <end position="277"/>
    </location>
</feature>
<dbReference type="GO" id="GO:0005886">
    <property type="term" value="C:plasma membrane"/>
    <property type="evidence" value="ECO:0007669"/>
    <property type="project" value="UniProtKB-SubCell"/>
</dbReference>
<keyword evidence="7 19" id="KW-0812">Transmembrane</keyword>
<dbReference type="Pfam" id="PF09397">
    <property type="entry name" value="FtsK_gamma"/>
    <property type="match status" value="1"/>
</dbReference>
<keyword evidence="8 17" id="KW-0547">Nucleotide-binding</keyword>
<proteinExistence type="inferred from homology"/>
<feature type="transmembrane region" description="Helical" evidence="19">
    <location>
        <begin position="27"/>
        <end position="46"/>
    </location>
</feature>
<keyword evidence="14" id="KW-0131">Cell cycle</keyword>
<reference evidence="21 22" key="1">
    <citation type="journal article" date="2015" name="J. Biotechnol.">
        <title>Complete genome sequence of Pseudomonas rhizosphaerae IH5T (=DSM 16299T), a phosphate-solubilizing rhizobacterium for bacterial biofertilizer.</title>
        <authorList>
            <person name="Kwak Y."/>
            <person name="Jung B.K."/>
            <person name="Shin J.H."/>
        </authorList>
    </citation>
    <scope>NUCLEOTIDE SEQUENCE [LARGE SCALE GENOMIC DNA]</scope>
    <source>
        <strain evidence="21">DSM 16299</strain>
    </source>
</reference>
<evidence type="ECO:0000256" key="8">
    <source>
        <dbReference type="ARBA" id="ARBA00022741"/>
    </source>
</evidence>
<evidence type="ECO:0000256" key="10">
    <source>
        <dbReference type="ARBA" id="ARBA00022840"/>
    </source>
</evidence>
<accession>A0A089ZQP2</accession>
<keyword evidence="5" id="KW-0997">Cell inner membrane</keyword>
<dbReference type="InterPro" id="IPR018541">
    <property type="entry name" value="Ftsk_gamma"/>
</dbReference>
<evidence type="ECO:0000256" key="6">
    <source>
        <dbReference type="ARBA" id="ARBA00022618"/>
    </source>
</evidence>
<dbReference type="GO" id="GO:0071236">
    <property type="term" value="P:cellular response to antibiotic"/>
    <property type="evidence" value="ECO:0007669"/>
    <property type="project" value="UniProtKB-ARBA"/>
</dbReference>
<dbReference type="InterPro" id="IPR050206">
    <property type="entry name" value="FtsK/SpoIIIE/SftA"/>
</dbReference>
<feature type="transmembrane region" description="Helical" evidence="19">
    <location>
        <begin position="66"/>
        <end position="94"/>
    </location>
</feature>
<dbReference type="CDD" id="cd01127">
    <property type="entry name" value="TrwB_TraG_TraD_VirD4"/>
    <property type="match status" value="1"/>
</dbReference>
<evidence type="ECO:0000256" key="11">
    <source>
        <dbReference type="ARBA" id="ARBA00022989"/>
    </source>
</evidence>
<evidence type="ECO:0000313" key="21">
    <source>
        <dbReference type="EMBL" id="AIS17976.1"/>
    </source>
</evidence>
<evidence type="ECO:0000256" key="1">
    <source>
        <dbReference type="ARBA" id="ARBA00004429"/>
    </source>
</evidence>
<dbReference type="FunFam" id="3.30.980.40:FF:000001">
    <property type="entry name" value="DNA translocase FtsK"/>
    <property type="match status" value="1"/>
</dbReference>
<dbReference type="InterPro" id="IPR025199">
    <property type="entry name" value="FtsK_4TM"/>
</dbReference>
<dbReference type="Gene3D" id="1.10.10.10">
    <property type="entry name" value="Winged helix-like DNA-binding domain superfamily/Winged helix DNA-binding domain"/>
    <property type="match status" value="1"/>
</dbReference>
<dbReference type="GO" id="GO:0051301">
    <property type="term" value="P:cell division"/>
    <property type="evidence" value="ECO:0007669"/>
    <property type="project" value="UniProtKB-KW"/>
</dbReference>
<dbReference type="Pfam" id="PF13491">
    <property type="entry name" value="FtsK_4TM"/>
    <property type="match status" value="1"/>
</dbReference>
<dbReference type="GO" id="GO:0007059">
    <property type="term" value="P:chromosome segregation"/>
    <property type="evidence" value="ECO:0007669"/>
    <property type="project" value="UniProtKB-KW"/>
</dbReference>
<dbReference type="SUPFAM" id="SSF46785">
    <property type="entry name" value="Winged helix' DNA-binding domain"/>
    <property type="match status" value="1"/>
</dbReference>
<keyword evidence="11 19" id="KW-1133">Transmembrane helix</keyword>
<evidence type="ECO:0000256" key="3">
    <source>
        <dbReference type="ARBA" id="ARBA00020887"/>
    </source>
</evidence>
<dbReference type="Pfam" id="PF01580">
    <property type="entry name" value="FtsK_SpoIIIE"/>
    <property type="match status" value="1"/>
</dbReference>
<evidence type="ECO:0000256" key="17">
    <source>
        <dbReference type="PROSITE-ProRule" id="PRU00289"/>
    </source>
</evidence>
<dbReference type="AlphaFoldDB" id="A0A089ZQP2"/>
<dbReference type="InterPro" id="IPR027417">
    <property type="entry name" value="P-loop_NTPase"/>
</dbReference>
<evidence type="ECO:0000313" key="22">
    <source>
        <dbReference type="Proteomes" id="UP000029499"/>
    </source>
</evidence>
<dbReference type="eggNOG" id="COG1674">
    <property type="taxonomic scope" value="Bacteria"/>
</dbReference>
<feature type="region of interest" description="Disordered" evidence="18">
    <location>
        <begin position="235"/>
        <end position="277"/>
    </location>
</feature>
<dbReference type="GO" id="GO:0005524">
    <property type="term" value="F:ATP binding"/>
    <property type="evidence" value="ECO:0007669"/>
    <property type="project" value="UniProtKB-UniRule"/>
</dbReference>
<keyword evidence="12" id="KW-0238">DNA-binding</keyword>
<protein>
    <recommendedName>
        <fullName evidence="3">DNA translocase FtsK</fullName>
    </recommendedName>
</protein>
<keyword evidence="22" id="KW-1185">Reference proteome</keyword>
<feature type="domain" description="FtsK" evidence="20">
    <location>
        <begin position="480"/>
        <end position="692"/>
    </location>
</feature>
<dbReference type="STRING" id="216142.LT40_11500"/>
<dbReference type="FunFam" id="3.40.50.300:FF:000209">
    <property type="entry name" value="Cell division protein FtsK"/>
    <property type="match status" value="1"/>
</dbReference>
<dbReference type="PANTHER" id="PTHR22683">
    <property type="entry name" value="SPORULATION PROTEIN RELATED"/>
    <property type="match status" value="1"/>
</dbReference>
<feature type="transmembrane region" description="Helical" evidence="19">
    <location>
        <begin position="170"/>
        <end position="189"/>
    </location>
</feature>
<evidence type="ECO:0000256" key="9">
    <source>
        <dbReference type="ARBA" id="ARBA00022829"/>
    </source>
</evidence>
<dbReference type="PANTHER" id="PTHR22683:SF41">
    <property type="entry name" value="DNA TRANSLOCASE FTSK"/>
    <property type="match status" value="1"/>
</dbReference>
<sequence length="841" mass="90983">MKKSTASSAPAPVPVWRQQMHYRLKEGALIAMGALCLYLWMALLTYDQADPGWSHTSSNMDQVQNAAGRAGAFAADILFMVLGYFAYIFPLLLAVKTWQIFRQRHEPWQWSGWLFSWRLIGLVFLILSGAALAHIHFHSAGSLPASAGGALGESLGNLALNALNIQGSTLLFIALFLFGLTVFTDLSWFKVMDMTGKITLDLLELMQGSASRWWAARAERKQLVAQLREVDEPAYAAPRMSEPRDVAKPKPARPMPVEPTLSSQPSQPSPQPRPVAPIMPAASVAAAAAPAHVAPSQPIRTAVPIKPLSEESSLGASDAKPAEQSARVQREKQAALFLDSAVQGTLPPISILDPAEQKKVNYSPESLAAVGQLLEVKLKEFGVEVTVDSIHPGPVITRYEIQPAAGVKVSRISNLAKDLARSLAVLSVRVVEVIPGKTTVGIEIPNEDRQIVRFSEVLSSPQYDQATSPVTMALGHDIGGKPVITDLAKMPHLLVAGTTGSGKSVGVNAMILSILFKSGPEDAKLIMIDPKMLELSIYEGIPHLLCPVVTDMKDAANALRWSVAEMERRYKLMAAMGVRNLAGFNRKIKDAEEAGTPLTDPLYKRESIHDEAPLLKTLPTIVVVVDEFADMMMIVGKKVEELIARIAQKARAAGIHLILATQRPSVDVITGLIKANIPTRMAFQVSSKIDSRTIIDQGGAEQLLGHGDMLYMPPGTSLPIRVHGAFVSDEEVHRVVEAWKQRGVPDYNEDILAGVEEAGSGFEGSSGGGDGDDSESDALYDEAVNFVLESRRASISAVQRKLKIGYNRAARMIESMEMAGVVTPMNTNGSREVIAPGPMRD</sequence>
<comment type="function">
    <text evidence="15">Essential cell division protein that coordinates cell division and chromosome segregation. The N-terminus is involved in assembly of the cell-division machinery. The C-terminus functions as a DNA motor that moves dsDNA in an ATP-dependent manner towards the dif recombination site, which is located within the replication terminus region. Translocation stops specifically at Xer-dif sites, where FtsK interacts with the Xer recombinase, allowing activation of chromosome unlinking by recombination. FtsK orienting polar sequences (KOPS) guide the direction of DNA translocation. FtsK can remove proteins from DNA as it translocates, but translocation stops specifically at XerCD-dif site, thereby preventing removal of XerC and XerD from dif.</text>
</comment>
<keyword evidence="10 17" id="KW-0067">ATP-binding</keyword>
<dbReference type="Gene3D" id="3.40.50.300">
    <property type="entry name" value="P-loop containing nucleotide triphosphate hydrolases"/>
    <property type="match status" value="1"/>
</dbReference>
<evidence type="ECO:0000256" key="4">
    <source>
        <dbReference type="ARBA" id="ARBA00022475"/>
    </source>
</evidence>
<dbReference type="Pfam" id="PF17854">
    <property type="entry name" value="FtsK_alpha"/>
    <property type="match status" value="1"/>
</dbReference>
<name>A0A089ZQP2_9PSED</name>
<evidence type="ECO:0000256" key="15">
    <source>
        <dbReference type="ARBA" id="ARBA00024784"/>
    </source>
</evidence>
<evidence type="ECO:0000256" key="5">
    <source>
        <dbReference type="ARBA" id="ARBA00022519"/>
    </source>
</evidence>
<dbReference type="KEGG" id="prh:LT40_11500"/>
<dbReference type="OrthoDB" id="9807790at2"/>
<evidence type="ECO:0000256" key="13">
    <source>
        <dbReference type="ARBA" id="ARBA00023136"/>
    </source>
</evidence>
<dbReference type="InterPro" id="IPR036388">
    <property type="entry name" value="WH-like_DNA-bd_sf"/>
</dbReference>
<dbReference type="InterPro" id="IPR002543">
    <property type="entry name" value="FtsK_dom"/>
</dbReference>
<evidence type="ECO:0000256" key="12">
    <source>
        <dbReference type="ARBA" id="ARBA00023125"/>
    </source>
</evidence>
<comment type="subunit">
    <text evidence="16">Homohexamer. Forms a ring that surrounds DNA.</text>
</comment>
<evidence type="ECO:0000256" key="19">
    <source>
        <dbReference type="SAM" id="Phobius"/>
    </source>
</evidence>
<dbReference type="HOGENOM" id="CLU_001981_9_7_6"/>
<keyword evidence="13 19" id="KW-0472">Membrane</keyword>
<comment type="similarity">
    <text evidence="2">Belongs to the FtsK/SpoIIIE/SftA family.</text>
</comment>
<feature type="transmembrane region" description="Helical" evidence="19">
    <location>
        <begin position="115"/>
        <end position="137"/>
    </location>
</feature>
<dbReference type="Proteomes" id="UP000029499">
    <property type="component" value="Chromosome"/>
</dbReference>
<dbReference type="PROSITE" id="PS50901">
    <property type="entry name" value="FTSK"/>
    <property type="match status" value="1"/>
</dbReference>
<evidence type="ECO:0000256" key="18">
    <source>
        <dbReference type="SAM" id="MobiDB-lite"/>
    </source>
</evidence>
<dbReference type="EMBL" id="CP009533">
    <property type="protein sequence ID" value="AIS17976.1"/>
    <property type="molecule type" value="Genomic_DNA"/>
</dbReference>
<dbReference type="FunFam" id="1.10.10.10:FF:000268">
    <property type="entry name" value="DNA translocase FtsK"/>
    <property type="match status" value="1"/>
</dbReference>